<evidence type="ECO:0000256" key="4">
    <source>
        <dbReference type="SAM" id="SignalP"/>
    </source>
</evidence>
<evidence type="ECO:0000313" key="6">
    <source>
        <dbReference type="EMBL" id="MCY0964312.1"/>
    </source>
</evidence>
<feature type="signal peptide" evidence="4">
    <location>
        <begin position="1"/>
        <end position="21"/>
    </location>
</feature>
<keyword evidence="7" id="KW-1185">Reference proteome</keyword>
<dbReference type="RefSeq" id="WP_283172529.1">
    <property type="nucleotide sequence ID" value="NZ_JAPNOA010000016.1"/>
</dbReference>
<dbReference type="InterPro" id="IPR025997">
    <property type="entry name" value="SBP_2_dom"/>
</dbReference>
<dbReference type="Pfam" id="PF13407">
    <property type="entry name" value="Peripla_BP_4"/>
    <property type="match status" value="1"/>
</dbReference>
<name>A0A9X3IQM1_9GAMM</name>
<dbReference type="GO" id="GO:0030313">
    <property type="term" value="C:cell envelope"/>
    <property type="evidence" value="ECO:0007669"/>
    <property type="project" value="UniProtKB-SubCell"/>
</dbReference>
<dbReference type="AlphaFoldDB" id="A0A9X3IQM1"/>
<comment type="caution">
    <text evidence="6">The sequence shown here is derived from an EMBL/GenBank/DDBJ whole genome shotgun (WGS) entry which is preliminary data.</text>
</comment>
<keyword evidence="3 4" id="KW-0732">Signal</keyword>
<proteinExistence type="inferred from homology"/>
<dbReference type="InterPro" id="IPR028082">
    <property type="entry name" value="Peripla_BP_I"/>
</dbReference>
<dbReference type="Proteomes" id="UP001150830">
    <property type="component" value="Unassembled WGS sequence"/>
</dbReference>
<evidence type="ECO:0000313" key="7">
    <source>
        <dbReference type="Proteomes" id="UP001150830"/>
    </source>
</evidence>
<feature type="chain" id="PRO_5040900647" evidence="4">
    <location>
        <begin position="22"/>
        <end position="307"/>
    </location>
</feature>
<dbReference type="CDD" id="cd06301">
    <property type="entry name" value="PBP1_rhizopine_binding-like"/>
    <property type="match status" value="1"/>
</dbReference>
<dbReference type="SUPFAM" id="SSF53822">
    <property type="entry name" value="Periplasmic binding protein-like I"/>
    <property type="match status" value="1"/>
</dbReference>
<evidence type="ECO:0000259" key="5">
    <source>
        <dbReference type="Pfam" id="PF13407"/>
    </source>
</evidence>
<evidence type="ECO:0000256" key="2">
    <source>
        <dbReference type="ARBA" id="ARBA00007639"/>
    </source>
</evidence>
<dbReference type="Gene3D" id="3.40.50.2300">
    <property type="match status" value="2"/>
</dbReference>
<accession>A0A9X3IQM1</accession>
<dbReference type="GO" id="GO:0055085">
    <property type="term" value="P:transmembrane transport"/>
    <property type="evidence" value="ECO:0007669"/>
    <property type="project" value="UniProtKB-ARBA"/>
</dbReference>
<reference evidence="6" key="1">
    <citation type="submission" date="2022-11" db="EMBL/GenBank/DDBJ databases">
        <title>Parathalassolutuus dongxingensis gen. nov., sp. nov., a novel member of family Oceanospirillaceae isolated from a coastal shrimp pond in Guangxi, China.</title>
        <authorList>
            <person name="Chen H."/>
        </authorList>
    </citation>
    <scope>NUCLEOTIDE SEQUENCE</scope>
    <source>
        <strain evidence="6">G-43</strain>
    </source>
</reference>
<feature type="domain" description="Periplasmic binding protein" evidence="5">
    <location>
        <begin position="24"/>
        <end position="283"/>
    </location>
</feature>
<protein>
    <submittedName>
        <fullName evidence="6">Sugar ABC transporter substrate-binding protein</fullName>
    </submittedName>
</protein>
<organism evidence="6 7">
    <name type="scientific">Parathalassolituus penaei</name>
    <dbReference type="NCBI Taxonomy" id="2997323"/>
    <lineage>
        <taxon>Bacteria</taxon>
        <taxon>Pseudomonadati</taxon>
        <taxon>Pseudomonadota</taxon>
        <taxon>Gammaproteobacteria</taxon>
        <taxon>Oceanospirillales</taxon>
        <taxon>Oceanospirillaceae</taxon>
        <taxon>Parathalassolituus</taxon>
    </lineage>
</organism>
<dbReference type="PANTHER" id="PTHR46847:SF1">
    <property type="entry name" value="D-ALLOSE-BINDING PERIPLASMIC PROTEIN-RELATED"/>
    <property type="match status" value="1"/>
</dbReference>
<dbReference type="PANTHER" id="PTHR46847">
    <property type="entry name" value="D-ALLOSE-BINDING PERIPLASMIC PROTEIN-RELATED"/>
    <property type="match status" value="1"/>
</dbReference>
<gene>
    <name evidence="6" type="ORF">OUO13_03870</name>
</gene>
<evidence type="ECO:0000256" key="1">
    <source>
        <dbReference type="ARBA" id="ARBA00004196"/>
    </source>
</evidence>
<sequence length="307" mass="32769">MTIKRTLLASVLTLAAGTASATSIGVTMTSFDNPFLTILLNGMKEQAAASGVELQLEDAKLDVGRQLDQVQSFIATGVDAIIVNAVDGDSTVSITQQAREAGIPLIYANHPPADVDKLPELASFVGSNELDSGTLQTQEVCRLLGGKGDVLVLIGPLENHAAHTRTKDIEQVISSADCNGMKIVDKQVANWSRTEAYDRMTNWLTEGLRFDAVIANNDEMAIGAIQAMKAGGVDMKKVVVAGIDATPDGLKSMQDGDLDITVFQNATAQGMESVKAAIAMSKKQPTERNIWVPFELVTPSNIKNYIH</sequence>
<dbReference type="GO" id="GO:0030246">
    <property type="term" value="F:carbohydrate binding"/>
    <property type="evidence" value="ECO:0007669"/>
    <property type="project" value="UniProtKB-ARBA"/>
</dbReference>
<evidence type="ECO:0000256" key="3">
    <source>
        <dbReference type="ARBA" id="ARBA00022729"/>
    </source>
</evidence>
<comment type="similarity">
    <text evidence="2">Belongs to the bacterial solute-binding protein 2 family.</text>
</comment>
<comment type="subcellular location">
    <subcellularLocation>
        <location evidence="1">Cell envelope</location>
    </subcellularLocation>
</comment>
<dbReference type="EMBL" id="JAPNOA010000016">
    <property type="protein sequence ID" value="MCY0964312.1"/>
    <property type="molecule type" value="Genomic_DNA"/>
</dbReference>